<feature type="domain" description="DUF668" evidence="2">
    <location>
        <begin position="369"/>
        <end position="460"/>
    </location>
</feature>
<evidence type="ECO:0000259" key="3">
    <source>
        <dbReference type="Pfam" id="PF11961"/>
    </source>
</evidence>
<proteinExistence type="predicted"/>
<dbReference type="AlphaFoldDB" id="A0AAD2DQW2"/>
<accession>A0AAD2DQW2</accession>
<dbReference type="InterPro" id="IPR007700">
    <property type="entry name" value="DUF668"/>
</dbReference>
<evidence type="ECO:0000259" key="2">
    <source>
        <dbReference type="Pfam" id="PF05003"/>
    </source>
</evidence>
<evidence type="ECO:0000256" key="1">
    <source>
        <dbReference type="SAM" id="MobiDB-lite"/>
    </source>
</evidence>
<dbReference type="EMBL" id="OU503040">
    <property type="protein sequence ID" value="CAI9760630.1"/>
    <property type="molecule type" value="Genomic_DNA"/>
</dbReference>
<keyword evidence="5" id="KW-1185">Reference proteome</keyword>
<protein>
    <recommendedName>
        <fullName evidence="6">DUF668 domain-containing protein</fullName>
    </recommendedName>
</protein>
<sequence length="547" mass="62177">MDGIGELGVYQICGTGSQTVKENWFGNIWSSRKGRTLDPQKPVIGILAFEVSRLMLKVVNIWQCLCDQQIVKLREEIVNSIGIQKLVSRDKDYLMDLVLAEIFENLVSVAKSVDSLGKKCEDPLYHNLERVFDDPDEIDPKWIWWQYRRKKMERKVKKMKKFIASTEQLYQELEELAKLEQSPRQMRADVDMGSQENLHCVQRQVVLQRLEVKNLQETSPWIGKIEDHSSDSLIRGNSVSARIQLSVYTSENKLHSSFSDLAPSDDKIRSRNKQLLVLSPSSIHSEKSTQIKGRRLAPYGFKGQATGGNNSLVKRSYTPSSSGTLGSNDTFNKDTDDNISVQTQYCGTTSTKQSFFNSKRKLLNAPPSTLGNAALAFHYANVILIIKKLASVPELISDDSRDDLYNMLPTSIRNHLSAKLKVFSKSSGSMTILRRKALLMKLALARTLEWLSPLALDTIRWHSFQNFERNRVIFGSNTLLVQTLHFAKQVKTEAAIFELLMGLNYLSRFRRGIKEKTSLQSSCNRACDGYILSKSNIFHNMIDDTSF</sequence>
<name>A0AAD2DQW2_9LAMI</name>
<feature type="region of interest" description="Disordered" evidence="1">
    <location>
        <begin position="299"/>
        <end position="335"/>
    </location>
</feature>
<evidence type="ECO:0000313" key="5">
    <source>
        <dbReference type="Proteomes" id="UP000834106"/>
    </source>
</evidence>
<evidence type="ECO:0008006" key="6">
    <source>
        <dbReference type="Google" id="ProtNLM"/>
    </source>
</evidence>
<feature type="domain" description="DUF3475" evidence="3">
    <location>
        <begin position="46"/>
        <end position="102"/>
    </location>
</feature>
<dbReference type="PANTHER" id="PTHR31371">
    <property type="entry name" value="BNAC09G50660D PROTEIN"/>
    <property type="match status" value="1"/>
</dbReference>
<dbReference type="Proteomes" id="UP000834106">
    <property type="component" value="Chromosome 5"/>
</dbReference>
<feature type="compositionally biased region" description="Polar residues" evidence="1">
    <location>
        <begin position="307"/>
        <end position="330"/>
    </location>
</feature>
<dbReference type="Pfam" id="PF11961">
    <property type="entry name" value="DUF3475"/>
    <property type="match status" value="1"/>
</dbReference>
<gene>
    <name evidence="4" type="ORF">FPE_LOCUS8060</name>
</gene>
<dbReference type="PANTHER" id="PTHR31371:SF4">
    <property type="entry name" value="DUF668 DOMAIN-CONTAINING PROTEIN"/>
    <property type="match status" value="1"/>
</dbReference>
<evidence type="ECO:0000313" key="4">
    <source>
        <dbReference type="EMBL" id="CAI9760630.1"/>
    </source>
</evidence>
<dbReference type="Pfam" id="PF05003">
    <property type="entry name" value="DUF668"/>
    <property type="match status" value="1"/>
</dbReference>
<organism evidence="4 5">
    <name type="scientific">Fraxinus pennsylvanica</name>
    <dbReference type="NCBI Taxonomy" id="56036"/>
    <lineage>
        <taxon>Eukaryota</taxon>
        <taxon>Viridiplantae</taxon>
        <taxon>Streptophyta</taxon>
        <taxon>Embryophyta</taxon>
        <taxon>Tracheophyta</taxon>
        <taxon>Spermatophyta</taxon>
        <taxon>Magnoliopsida</taxon>
        <taxon>eudicotyledons</taxon>
        <taxon>Gunneridae</taxon>
        <taxon>Pentapetalae</taxon>
        <taxon>asterids</taxon>
        <taxon>lamiids</taxon>
        <taxon>Lamiales</taxon>
        <taxon>Oleaceae</taxon>
        <taxon>Oleeae</taxon>
        <taxon>Fraxinus</taxon>
    </lineage>
</organism>
<dbReference type="GO" id="GO:0045927">
    <property type="term" value="P:positive regulation of growth"/>
    <property type="evidence" value="ECO:0007669"/>
    <property type="project" value="InterPro"/>
</dbReference>
<dbReference type="InterPro" id="IPR021864">
    <property type="entry name" value="DUF3475"/>
</dbReference>
<reference evidence="4" key="1">
    <citation type="submission" date="2023-05" db="EMBL/GenBank/DDBJ databases">
        <authorList>
            <person name="Huff M."/>
        </authorList>
    </citation>
    <scope>NUCLEOTIDE SEQUENCE</scope>
</reference>